<organism evidence="1 2">
    <name type="scientific">Burkholderia pseudomallei</name>
    <name type="common">Pseudomonas pseudomallei</name>
    <dbReference type="NCBI Taxonomy" id="28450"/>
    <lineage>
        <taxon>Bacteria</taxon>
        <taxon>Pseudomonadati</taxon>
        <taxon>Pseudomonadota</taxon>
        <taxon>Betaproteobacteria</taxon>
        <taxon>Burkholderiales</taxon>
        <taxon>Burkholderiaceae</taxon>
        <taxon>Burkholderia</taxon>
        <taxon>pseudomallei group</taxon>
    </lineage>
</organism>
<dbReference type="EMBL" id="PHRB01000032">
    <property type="protein sequence ID" value="PJO63399.1"/>
    <property type="molecule type" value="Genomic_DNA"/>
</dbReference>
<evidence type="ECO:0000313" key="2">
    <source>
        <dbReference type="Proteomes" id="UP000231878"/>
    </source>
</evidence>
<dbReference type="Proteomes" id="UP000231878">
    <property type="component" value="Unassembled WGS sequence"/>
</dbReference>
<gene>
    <name evidence="1" type="ORF">CWD88_25770</name>
</gene>
<evidence type="ECO:0000313" key="1">
    <source>
        <dbReference type="EMBL" id="PJO63399.1"/>
    </source>
</evidence>
<dbReference type="AlphaFoldDB" id="A0AAX0U4E4"/>
<protein>
    <submittedName>
        <fullName evidence="1">Uncharacterized protein</fullName>
    </submittedName>
</protein>
<reference evidence="1 2" key="1">
    <citation type="submission" date="2017-11" db="EMBL/GenBank/DDBJ databases">
        <title>Molecular characterization of Burkholderia pseudomallei and closely related isolates from Vietnam.</title>
        <authorList>
            <person name="Ustinov D.V."/>
            <person name="Antonov A.S."/>
            <person name="Avdusheva E.F."/>
            <person name="Shpak I.M."/>
            <person name="Zakharova I.B."/>
            <person name="Thi L.A."/>
            <person name="Teteryatnikova N."/>
            <person name="Lopasteyskaya Y.A."/>
            <person name="Kuzyutina J.A."/>
            <person name="Ngo T.N."/>
            <person name="Victorov D.V."/>
        </authorList>
    </citation>
    <scope>NUCLEOTIDE SEQUENCE [LARGE SCALE GENOMIC DNA]</scope>
    <source>
        <strain evidence="1 2">V1512</strain>
    </source>
</reference>
<proteinExistence type="predicted"/>
<comment type="caution">
    <text evidence="1">The sequence shown here is derived from an EMBL/GenBank/DDBJ whole genome shotgun (WGS) entry which is preliminary data.</text>
</comment>
<name>A0AAX0U4E4_BURPE</name>
<accession>A0AAX0U4E4</accession>
<sequence length="65" mass="6869">MSGAQAPCPSGPLCRARRAARGRFEVPPRESASGDRFACRFEPQSHAARACAARAPRLGRDAAST</sequence>